<dbReference type="EMBL" id="MAYW01000014">
    <property type="protein sequence ID" value="ODS34047.1"/>
    <property type="molecule type" value="Genomic_DNA"/>
</dbReference>
<evidence type="ECO:0000313" key="2">
    <source>
        <dbReference type="Proteomes" id="UP000094056"/>
    </source>
</evidence>
<name>A0A1E3XEI2_9BACT</name>
<dbReference type="AlphaFoldDB" id="A0A1E3XEI2"/>
<accession>A0A1E3XEI2</accession>
<sequence length="87" mass="10201">MVTRPNFFVQKKPKNKIWLLKEKILKEKYFAHSLEGRPVDEWHVLEDHFKCTAELAKSFADTFGSGEWVYLAGLWHDLGKYSEGESL</sequence>
<comment type="caution">
    <text evidence="1">The sequence shown here is derived from an EMBL/GenBank/DDBJ whole genome shotgun (WGS) entry which is preliminary data.</text>
</comment>
<protein>
    <submittedName>
        <fullName evidence="1">CRISPR-associated helicase</fullName>
    </submittedName>
</protein>
<dbReference type="SUPFAM" id="SSF109604">
    <property type="entry name" value="HD-domain/PDEase-like"/>
    <property type="match status" value="1"/>
</dbReference>
<proteinExistence type="predicted"/>
<dbReference type="Proteomes" id="UP000094056">
    <property type="component" value="Unassembled WGS sequence"/>
</dbReference>
<evidence type="ECO:0000313" key="1">
    <source>
        <dbReference type="EMBL" id="ODS34047.1"/>
    </source>
</evidence>
<dbReference type="PATRIC" id="fig|1872076.5.peg.951"/>
<organism evidence="1 2">
    <name type="scientific">Candidatus Scalindua rubra</name>
    <dbReference type="NCBI Taxonomy" id="1872076"/>
    <lineage>
        <taxon>Bacteria</taxon>
        <taxon>Pseudomonadati</taxon>
        <taxon>Planctomycetota</taxon>
        <taxon>Candidatus Brocadiia</taxon>
        <taxon>Candidatus Brocadiales</taxon>
        <taxon>Candidatus Scalinduaceae</taxon>
        <taxon>Candidatus Scalindua</taxon>
    </lineage>
</organism>
<gene>
    <name evidence="1" type="ORF">SCARUB_00820</name>
</gene>
<reference evidence="1 2" key="1">
    <citation type="submission" date="2016-07" db="EMBL/GenBank/DDBJ databases">
        <title>Draft genome of Scalindua rubra, obtained from a brine-seawater interface in the Red Sea, sheds light on salt adaptation in anammox bacteria.</title>
        <authorList>
            <person name="Speth D.R."/>
            <person name="Lagkouvardos I."/>
            <person name="Wang Y."/>
            <person name="Qian P.-Y."/>
            <person name="Dutilh B.E."/>
            <person name="Jetten M.S."/>
        </authorList>
    </citation>
    <scope>NUCLEOTIDE SEQUENCE [LARGE SCALE GENOMIC DNA]</scope>
    <source>
        <strain evidence="1">BSI-1</strain>
    </source>
</reference>